<dbReference type="Proteomes" id="UP000306552">
    <property type="component" value="Unassembled WGS sequence"/>
</dbReference>
<feature type="transmembrane region" description="Helical" evidence="1">
    <location>
        <begin position="341"/>
        <end position="359"/>
    </location>
</feature>
<gene>
    <name evidence="2" type="ORF">FCN74_10915</name>
</gene>
<dbReference type="PANTHER" id="PTHR43044">
    <property type="match status" value="1"/>
</dbReference>
<dbReference type="AlphaFoldDB" id="A0A4U5TP17"/>
<keyword evidence="1" id="KW-0472">Membrane</keyword>
<feature type="transmembrane region" description="Helical" evidence="1">
    <location>
        <begin position="226"/>
        <end position="246"/>
    </location>
</feature>
<evidence type="ECO:0000313" key="2">
    <source>
        <dbReference type="EMBL" id="TKS55800.1"/>
    </source>
</evidence>
<feature type="transmembrane region" description="Helical" evidence="1">
    <location>
        <begin position="366"/>
        <end position="389"/>
    </location>
</feature>
<accession>A0A4U5TP17</accession>
<sequence length="444" mass="51102">MYKMSNKLRLSAIIFMVVGVLGIAYGFLQAPSSKAEAKEILEHKSAHVDSHAEEANTHQVSEGNAHSSEHADEAHGYEHLEHAYHQMQNRPWSAVFVPMLFFFLIAVGALVFYAVQNVSQAGWSPLLFRVMQGISNYMLPGAILIYLFLILSSLHLNHLFVWMDPETVAHDEVIQEKTPYLNIPFFLIRSAIILLAWVWFRRVLVKNSVKQDEEQNLSLYKKSLKLSIAFLVTFIVTEAVVSWDWIMSIDTHWFSTLFGWFVFASMFVSAITTIALVSIYLKSKGLLEQVNDSHIHDLAKFMFGLSIFWTYLWFSQFMLIWYANMPEEAVYFVSRLENYKLMFFGTVAINFIGPLLILMNSDFKRINWIVVLTGVLILLGHYFNFFLLIMPGTVGESWALGIPELGSLLFFSGLFIWFVFKGISQLPLVPKHSPFLKESQQYHY</sequence>
<keyword evidence="1" id="KW-1133">Transmembrane helix</keyword>
<feature type="transmembrane region" description="Helical" evidence="1">
    <location>
        <begin position="401"/>
        <end position="420"/>
    </location>
</feature>
<name>A0A4U5TP17_9FLAO</name>
<evidence type="ECO:0000313" key="3">
    <source>
        <dbReference type="Proteomes" id="UP000306552"/>
    </source>
</evidence>
<dbReference type="EMBL" id="SWMU01000004">
    <property type="protein sequence ID" value="TKS55800.1"/>
    <property type="molecule type" value="Genomic_DNA"/>
</dbReference>
<feature type="transmembrane region" description="Helical" evidence="1">
    <location>
        <begin position="136"/>
        <end position="160"/>
    </location>
</feature>
<evidence type="ECO:0000256" key="1">
    <source>
        <dbReference type="SAM" id="Phobius"/>
    </source>
</evidence>
<dbReference type="RefSeq" id="WP_138932628.1">
    <property type="nucleotide sequence ID" value="NZ_SWMU01000004.1"/>
</dbReference>
<comment type="caution">
    <text evidence="2">The sequence shown here is derived from an EMBL/GenBank/DDBJ whole genome shotgun (WGS) entry which is preliminary data.</text>
</comment>
<feature type="transmembrane region" description="Helical" evidence="1">
    <location>
        <begin position="92"/>
        <end position="115"/>
    </location>
</feature>
<feature type="transmembrane region" description="Helical" evidence="1">
    <location>
        <begin position="258"/>
        <end position="281"/>
    </location>
</feature>
<reference evidence="2 3" key="1">
    <citation type="submission" date="2019-04" db="EMBL/GenBank/DDBJ databases">
        <title>Psychroflexus halotolerans sp. nov., isolated from a marine solar saltern.</title>
        <authorList>
            <person name="Feng X."/>
        </authorList>
    </citation>
    <scope>NUCLEOTIDE SEQUENCE [LARGE SCALE GENOMIC DNA]</scope>
    <source>
        <strain evidence="2 3">WDS2C27</strain>
    </source>
</reference>
<proteinExistence type="predicted"/>
<feature type="transmembrane region" description="Helical" evidence="1">
    <location>
        <begin position="180"/>
        <end position="200"/>
    </location>
</feature>
<dbReference type="OrthoDB" id="140980at2"/>
<keyword evidence="1" id="KW-0812">Transmembrane</keyword>
<organism evidence="2 3">
    <name type="scientific">Mesohalobacter halotolerans</name>
    <dbReference type="NCBI Taxonomy" id="1883405"/>
    <lineage>
        <taxon>Bacteria</taxon>
        <taxon>Pseudomonadati</taxon>
        <taxon>Bacteroidota</taxon>
        <taxon>Flavobacteriia</taxon>
        <taxon>Flavobacteriales</taxon>
        <taxon>Flavobacteriaceae</taxon>
        <taxon>Mesohalobacter</taxon>
    </lineage>
</organism>
<keyword evidence="3" id="KW-1185">Reference proteome</keyword>
<dbReference type="PANTHER" id="PTHR43044:SF1">
    <property type="entry name" value="QUINOL:CYTOCHROME C OXIDOREDUCTASE QUINONE-BINDING SUBUNIT 2"/>
    <property type="match status" value="1"/>
</dbReference>
<feature type="transmembrane region" description="Helical" evidence="1">
    <location>
        <begin position="301"/>
        <end position="321"/>
    </location>
</feature>
<feature type="transmembrane region" description="Helical" evidence="1">
    <location>
        <begin position="12"/>
        <end position="28"/>
    </location>
</feature>
<protein>
    <submittedName>
        <fullName evidence="2">Quinol:cytochrome C oxidoreductase</fullName>
    </submittedName>
</protein>